<protein>
    <recommendedName>
        <fullName evidence="5">Damage-inducible protein DinB</fullName>
    </recommendedName>
</protein>
<name>A0ABQ4NAW0_9BACL</name>
<comment type="similarity">
    <text evidence="1">Belongs to the DinB family.</text>
</comment>
<evidence type="ECO:0000313" key="4">
    <source>
        <dbReference type="Proteomes" id="UP000680304"/>
    </source>
</evidence>
<dbReference type="InterPro" id="IPR034660">
    <property type="entry name" value="DinB/YfiT-like"/>
</dbReference>
<evidence type="ECO:0000256" key="2">
    <source>
        <dbReference type="ARBA" id="ARBA00022723"/>
    </source>
</evidence>
<dbReference type="InterPro" id="IPR007837">
    <property type="entry name" value="DinB"/>
</dbReference>
<dbReference type="SUPFAM" id="SSF109854">
    <property type="entry name" value="DinB/YfiT-like putative metalloenzymes"/>
    <property type="match status" value="1"/>
</dbReference>
<keyword evidence="2" id="KW-0479">Metal-binding</keyword>
<dbReference type="Pfam" id="PF05163">
    <property type="entry name" value="DinB"/>
    <property type="match status" value="1"/>
</dbReference>
<evidence type="ECO:0000313" key="3">
    <source>
        <dbReference type="EMBL" id="GIQ65088.1"/>
    </source>
</evidence>
<keyword evidence="4" id="KW-1185">Reference proteome</keyword>
<proteinExistence type="inferred from homology"/>
<dbReference type="Gene3D" id="1.20.120.450">
    <property type="entry name" value="dinb family like domain"/>
    <property type="match status" value="1"/>
</dbReference>
<organism evidence="3 4">
    <name type="scientific">Paenibacillus cisolokensis</name>
    <dbReference type="NCBI Taxonomy" id="1658519"/>
    <lineage>
        <taxon>Bacteria</taxon>
        <taxon>Bacillati</taxon>
        <taxon>Bacillota</taxon>
        <taxon>Bacilli</taxon>
        <taxon>Bacillales</taxon>
        <taxon>Paenibacillaceae</taxon>
        <taxon>Paenibacillus</taxon>
    </lineage>
</organism>
<dbReference type="EMBL" id="BOVJ01000119">
    <property type="protein sequence ID" value="GIQ65088.1"/>
    <property type="molecule type" value="Genomic_DNA"/>
</dbReference>
<dbReference type="Proteomes" id="UP000680304">
    <property type="component" value="Unassembled WGS sequence"/>
</dbReference>
<dbReference type="PANTHER" id="PTHR37302:SF1">
    <property type="entry name" value="PROTEIN DINB"/>
    <property type="match status" value="1"/>
</dbReference>
<evidence type="ECO:0008006" key="5">
    <source>
        <dbReference type="Google" id="ProtNLM"/>
    </source>
</evidence>
<comment type="caution">
    <text evidence="3">The sequence shown here is derived from an EMBL/GenBank/DDBJ whole genome shotgun (WGS) entry which is preliminary data.</text>
</comment>
<gene>
    <name evidence="3" type="primary">yisT</name>
    <name evidence="3" type="ORF">PACILC2_36560</name>
</gene>
<sequence>MNGRIFQLYDYHIWANERMMNHLKSLPGEILLKEVDLGFKSIAEVIGHIVSVDEVWFSRIKEESSASLANKQFSNIEEAGNYMNNLQWQIREYLLSVHDMEKSVTYTNTAGQEFRNSIAEIVQHVVNHGTYHRGNISTILRHLGYSGIQTDYIAYLRK</sequence>
<dbReference type="PANTHER" id="PTHR37302">
    <property type="entry name" value="SLR1116 PROTEIN"/>
    <property type="match status" value="1"/>
</dbReference>
<evidence type="ECO:0000256" key="1">
    <source>
        <dbReference type="ARBA" id="ARBA00008635"/>
    </source>
</evidence>
<reference evidence="3 4" key="1">
    <citation type="submission" date="2021-04" db="EMBL/GenBank/DDBJ databases">
        <title>Draft genome sequence of Paenibacillus cisolokensis, LC2-13A.</title>
        <authorList>
            <person name="Uke A."/>
            <person name="Chhe C."/>
            <person name="Baramee S."/>
            <person name="Kosugi A."/>
        </authorList>
    </citation>
    <scope>NUCLEOTIDE SEQUENCE [LARGE SCALE GENOMIC DNA]</scope>
    <source>
        <strain evidence="3 4">LC2-13A</strain>
    </source>
</reference>
<dbReference type="RefSeq" id="WP_213529592.1">
    <property type="nucleotide sequence ID" value="NZ_BOVJ01000119.1"/>
</dbReference>
<accession>A0ABQ4NAW0</accession>